<proteinExistence type="inferred from homology"/>
<organism evidence="9 10">
    <name type="scientific">Novosphingobium sediminicola</name>
    <dbReference type="NCBI Taxonomy" id="563162"/>
    <lineage>
        <taxon>Bacteria</taxon>
        <taxon>Pseudomonadati</taxon>
        <taxon>Pseudomonadota</taxon>
        <taxon>Alphaproteobacteria</taxon>
        <taxon>Sphingomonadales</taxon>
        <taxon>Sphingomonadaceae</taxon>
        <taxon>Novosphingobium</taxon>
    </lineage>
</organism>
<dbReference type="GO" id="GO:0015483">
    <property type="term" value="F:long-chain fatty acid transporting porin activity"/>
    <property type="evidence" value="ECO:0007669"/>
    <property type="project" value="TreeGrafter"/>
</dbReference>
<dbReference type="SUPFAM" id="SSF56935">
    <property type="entry name" value="Porins"/>
    <property type="match status" value="1"/>
</dbReference>
<dbReference type="PANTHER" id="PTHR35093">
    <property type="entry name" value="OUTER MEMBRANE PROTEIN NMB0088-RELATED"/>
    <property type="match status" value="1"/>
</dbReference>
<dbReference type="Proteomes" id="UP000548867">
    <property type="component" value="Unassembled WGS sequence"/>
</dbReference>
<dbReference type="Pfam" id="PF03349">
    <property type="entry name" value="Toluene_X"/>
    <property type="match status" value="1"/>
</dbReference>
<keyword evidence="5 8" id="KW-0732">Signal</keyword>
<evidence type="ECO:0000313" key="9">
    <source>
        <dbReference type="EMBL" id="MBB3955341.1"/>
    </source>
</evidence>
<feature type="signal peptide" evidence="8">
    <location>
        <begin position="1"/>
        <end position="27"/>
    </location>
</feature>
<keyword evidence="4" id="KW-0812">Transmembrane</keyword>
<comment type="similarity">
    <text evidence="2">Belongs to the OmpP1/FadL family.</text>
</comment>
<evidence type="ECO:0000313" key="10">
    <source>
        <dbReference type="Proteomes" id="UP000548867"/>
    </source>
</evidence>
<dbReference type="Gene3D" id="2.40.160.60">
    <property type="entry name" value="Outer membrane protein transport protein (OMPP1/FadL/TodX)"/>
    <property type="match status" value="1"/>
</dbReference>
<keyword evidence="6" id="KW-0472">Membrane</keyword>
<keyword evidence="3" id="KW-1134">Transmembrane beta strand</keyword>
<dbReference type="RefSeq" id="WP_183625592.1">
    <property type="nucleotide sequence ID" value="NZ_JACIDX010000008.1"/>
</dbReference>
<dbReference type="AlphaFoldDB" id="A0A7W6CLU2"/>
<keyword evidence="10" id="KW-1185">Reference proteome</keyword>
<evidence type="ECO:0000256" key="8">
    <source>
        <dbReference type="SAM" id="SignalP"/>
    </source>
</evidence>
<evidence type="ECO:0000256" key="6">
    <source>
        <dbReference type="ARBA" id="ARBA00023136"/>
    </source>
</evidence>
<name>A0A7W6CLU2_9SPHN</name>
<evidence type="ECO:0000256" key="3">
    <source>
        <dbReference type="ARBA" id="ARBA00022452"/>
    </source>
</evidence>
<reference evidence="9 10" key="1">
    <citation type="submission" date="2020-08" db="EMBL/GenBank/DDBJ databases">
        <title>Genomic Encyclopedia of Type Strains, Phase IV (KMG-IV): sequencing the most valuable type-strain genomes for metagenomic binning, comparative biology and taxonomic classification.</title>
        <authorList>
            <person name="Goeker M."/>
        </authorList>
    </citation>
    <scope>NUCLEOTIDE SEQUENCE [LARGE SCALE GENOMIC DNA]</scope>
    <source>
        <strain evidence="9 10">DSM 27057</strain>
    </source>
</reference>
<keyword evidence="7" id="KW-0998">Cell outer membrane</keyword>
<comment type="caution">
    <text evidence="9">The sequence shown here is derived from an EMBL/GenBank/DDBJ whole genome shotgun (WGS) entry which is preliminary data.</text>
</comment>
<gene>
    <name evidence="9" type="ORF">GGR38_002295</name>
</gene>
<sequence length="433" mass="45308">MTSVRKFSRAAKISALLLGLIPAQAMASGFYIVEQSPKATGRAYSGEVADTGPESLWWNPAAIAGQKGLAIHAGASAILPSAKMTNVNTIIVRPAQSPAGVGGDQISSNPIENGVVPTGAISYGLTDKVALGLAITAPYNFTTDYATTSWARYSALRTSLLTIDIQPGIAIEVLPGLRVGAAANIEYAKAELGNALPNLSPLLADGSQKLSGNGWDMGWSAGFQLQRGPVSIGASYKSSVKHTLNGSVTVAGLLGPLAANNGTVNTSASFSTPWQAIFGIRYAVTPAITLNAQATASGWSKFDAIRLAAPYNTAIPENYRDSWSYAVGVDVAVSPRWTLRSGVARDLTPVRSTERDARVPDTNRWVFAMGATHQMSKRFAVDVGVNYLSLDSGAINRTTAAYVGTAAQTPILMNGTVNSAHVFIFALGGRFTI</sequence>
<evidence type="ECO:0000256" key="2">
    <source>
        <dbReference type="ARBA" id="ARBA00008163"/>
    </source>
</evidence>
<accession>A0A7W6CLU2</accession>
<protein>
    <submittedName>
        <fullName evidence="9">Long-chain fatty acid transport protein</fullName>
    </submittedName>
</protein>
<dbReference type="GO" id="GO:0009279">
    <property type="term" value="C:cell outer membrane"/>
    <property type="evidence" value="ECO:0007669"/>
    <property type="project" value="UniProtKB-SubCell"/>
</dbReference>
<dbReference type="EMBL" id="JACIDX010000008">
    <property type="protein sequence ID" value="MBB3955341.1"/>
    <property type="molecule type" value="Genomic_DNA"/>
</dbReference>
<comment type="subcellular location">
    <subcellularLocation>
        <location evidence="1">Cell outer membrane</location>
        <topology evidence="1">Multi-pass membrane protein</topology>
    </subcellularLocation>
</comment>
<evidence type="ECO:0000256" key="4">
    <source>
        <dbReference type="ARBA" id="ARBA00022692"/>
    </source>
</evidence>
<evidence type="ECO:0000256" key="7">
    <source>
        <dbReference type="ARBA" id="ARBA00023237"/>
    </source>
</evidence>
<dbReference type="PANTHER" id="PTHR35093:SF8">
    <property type="entry name" value="OUTER MEMBRANE PROTEIN NMB0088-RELATED"/>
    <property type="match status" value="1"/>
</dbReference>
<evidence type="ECO:0000256" key="1">
    <source>
        <dbReference type="ARBA" id="ARBA00004571"/>
    </source>
</evidence>
<evidence type="ECO:0000256" key="5">
    <source>
        <dbReference type="ARBA" id="ARBA00022729"/>
    </source>
</evidence>
<dbReference type="InterPro" id="IPR005017">
    <property type="entry name" value="OMPP1/FadL/TodX"/>
</dbReference>
<feature type="chain" id="PRO_5030862717" evidence="8">
    <location>
        <begin position="28"/>
        <end position="433"/>
    </location>
</feature>